<feature type="transmembrane region" description="Helical" evidence="4">
    <location>
        <begin position="37"/>
        <end position="60"/>
    </location>
</feature>
<proteinExistence type="predicted"/>
<dbReference type="PRINTS" id="PR01097">
    <property type="entry name" value="TRNSRECEPTRP"/>
</dbReference>
<keyword evidence="5" id="KW-0732">Signal</keyword>
<keyword evidence="3" id="KW-0407">Ion channel</keyword>
<evidence type="ECO:0000256" key="2">
    <source>
        <dbReference type="ARBA" id="ARBA00023065"/>
    </source>
</evidence>
<dbReference type="GO" id="GO:0007338">
    <property type="term" value="P:single fertilization"/>
    <property type="evidence" value="ECO:0007669"/>
    <property type="project" value="TreeGrafter"/>
</dbReference>
<dbReference type="GO" id="GO:0070679">
    <property type="term" value="F:inositol 1,4,5 trisphosphate binding"/>
    <property type="evidence" value="ECO:0007669"/>
    <property type="project" value="TreeGrafter"/>
</dbReference>
<dbReference type="GO" id="GO:0051480">
    <property type="term" value="P:regulation of cytosolic calcium ion concentration"/>
    <property type="evidence" value="ECO:0007669"/>
    <property type="project" value="TreeGrafter"/>
</dbReference>
<protein>
    <submittedName>
        <fullName evidence="7">Ion transport domain-containing protein</fullName>
    </submittedName>
</protein>
<keyword evidence="4" id="KW-0812">Transmembrane</keyword>
<keyword evidence="6" id="KW-1185">Reference proteome</keyword>
<dbReference type="PANTHER" id="PTHR10117:SF50">
    <property type="entry name" value="ANK_REP_REGION DOMAIN-CONTAINING PROTEIN"/>
    <property type="match status" value="1"/>
</dbReference>
<sequence length="316" mass="36334">MLWLFSGSLYCWVMTAAMVSQDGIHKLHRRHWVFYDFSLIYDIYFGAACILAFWRVFYFVQLKRNLGSTVISIVRCAQICFIFLATMLIVMLSFSLGLTTMHQAYKGGTATQEDGSVLRMKDKFSSVLETLRNLYWSFYGYLGPWEYALAVGNAGPDFKPTNHLFIVIASEVTVAIYHLVVVITLLKMMVTLLIWRGDEVQKDEDTEWKYSRSVIYAEYFDWHTALPPPFNIFFIAAVFIRQLAERCHEIILNYKGNGGPYKDVSKQIVVEEVSYQRLLAKLLRRSLLSDEYACRTAQKVDGEKCLEMLGIGADDG</sequence>
<dbReference type="PANTHER" id="PTHR10117">
    <property type="entry name" value="TRANSIENT RECEPTOR POTENTIAL CHANNEL"/>
    <property type="match status" value="1"/>
</dbReference>
<reference evidence="7" key="1">
    <citation type="submission" date="2022-11" db="UniProtKB">
        <authorList>
            <consortium name="WormBaseParasite"/>
        </authorList>
    </citation>
    <scope>IDENTIFICATION</scope>
</reference>
<dbReference type="AlphaFoldDB" id="A0A915A2J1"/>
<dbReference type="WBParaSite" id="PgE022_g001_t02">
    <property type="protein sequence ID" value="PgE022_g001_t02"/>
    <property type="gene ID" value="PgE022_g001"/>
</dbReference>
<keyword evidence="4" id="KW-0472">Membrane</keyword>
<evidence type="ECO:0000313" key="6">
    <source>
        <dbReference type="Proteomes" id="UP000887569"/>
    </source>
</evidence>
<keyword evidence="1" id="KW-0813">Transport</keyword>
<dbReference type="InterPro" id="IPR002153">
    <property type="entry name" value="TRPC_channel"/>
</dbReference>
<keyword evidence="2" id="KW-0406">Ion transport</keyword>
<organism evidence="6 7">
    <name type="scientific">Parascaris univalens</name>
    <name type="common">Nematode worm</name>
    <dbReference type="NCBI Taxonomy" id="6257"/>
    <lineage>
        <taxon>Eukaryota</taxon>
        <taxon>Metazoa</taxon>
        <taxon>Ecdysozoa</taxon>
        <taxon>Nematoda</taxon>
        <taxon>Chromadorea</taxon>
        <taxon>Rhabditida</taxon>
        <taxon>Spirurina</taxon>
        <taxon>Ascaridomorpha</taxon>
        <taxon>Ascaridoidea</taxon>
        <taxon>Ascarididae</taxon>
        <taxon>Parascaris</taxon>
    </lineage>
</organism>
<feature type="signal peptide" evidence="5">
    <location>
        <begin position="1"/>
        <end position="17"/>
    </location>
</feature>
<evidence type="ECO:0000256" key="4">
    <source>
        <dbReference type="SAM" id="Phobius"/>
    </source>
</evidence>
<name>A0A915A2J1_PARUN</name>
<evidence type="ECO:0000256" key="3">
    <source>
        <dbReference type="ARBA" id="ARBA00023303"/>
    </source>
</evidence>
<dbReference type="GO" id="GO:0015279">
    <property type="term" value="F:store-operated calcium channel activity"/>
    <property type="evidence" value="ECO:0007669"/>
    <property type="project" value="TreeGrafter"/>
</dbReference>
<feature type="transmembrane region" description="Helical" evidence="4">
    <location>
        <begin position="72"/>
        <end position="96"/>
    </location>
</feature>
<evidence type="ECO:0000256" key="5">
    <source>
        <dbReference type="SAM" id="SignalP"/>
    </source>
</evidence>
<keyword evidence="4" id="KW-1133">Transmembrane helix</keyword>
<dbReference type="GO" id="GO:0034703">
    <property type="term" value="C:cation channel complex"/>
    <property type="evidence" value="ECO:0007669"/>
    <property type="project" value="TreeGrafter"/>
</dbReference>
<feature type="transmembrane region" description="Helical" evidence="4">
    <location>
        <begin position="164"/>
        <end position="186"/>
    </location>
</feature>
<evidence type="ECO:0000313" key="7">
    <source>
        <dbReference type="WBParaSite" id="PgE022_g001_t02"/>
    </source>
</evidence>
<dbReference type="GO" id="GO:0005886">
    <property type="term" value="C:plasma membrane"/>
    <property type="evidence" value="ECO:0007669"/>
    <property type="project" value="TreeGrafter"/>
</dbReference>
<accession>A0A915A2J1</accession>
<evidence type="ECO:0000256" key="1">
    <source>
        <dbReference type="ARBA" id="ARBA00022448"/>
    </source>
</evidence>
<dbReference type="Proteomes" id="UP000887569">
    <property type="component" value="Unplaced"/>
</dbReference>
<feature type="chain" id="PRO_5037090004" evidence="5">
    <location>
        <begin position="18"/>
        <end position="316"/>
    </location>
</feature>